<feature type="non-terminal residue" evidence="2">
    <location>
        <position position="53"/>
    </location>
</feature>
<comment type="caution">
    <text evidence="2">The sequence shown here is derived from an EMBL/GenBank/DDBJ whole genome shotgun (WGS) entry which is preliminary data.</text>
</comment>
<sequence>MSIKLQRWPSYKPDNFNKRRRWKKCEQPLTLFRFFWSIWLVIIPKISITTMFE</sequence>
<organism evidence="2 3">
    <name type="scientific">Parasponia andersonii</name>
    <name type="common">Sponia andersonii</name>
    <dbReference type="NCBI Taxonomy" id="3476"/>
    <lineage>
        <taxon>Eukaryota</taxon>
        <taxon>Viridiplantae</taxon>
        <taxon>Streptophyta</taxon>
        <taxon>Embryophyta</taxon>
        <taxon>Tracheophyta</taxon>
        <taxon>Spermatophyta</taxon>
        <taxon>Magnoliopsida</taxon>
        <taxon>eudicotyledons</taxon>
        <taxon>Gunneridae</taxon>
        <taxon>Pentapetalae</taxon>
        <taxon>rosids</taxon>
        <taxon>fabids</taxon>
        <taxon>Rosales</taxon>
        <taxon>Cannabaceae</taxon>
        <taxon>Parasponia</taxon>
    </lineage>
</organism>
<protein>
    <submittedName>
        <fullName evidence="2">Uncharacterized protein</fullName>
    </submittedName>
</protein>
<reference evidence="3" key="1">
    <citation type="submission" date="2016-06" db="EMBL/GenBank/DDBJ databases">
        <title>Parallel loss of symbiosis genes in relatives of nitrogen-fixing non-legume Parasponia.</title>
        <authorList>
            <person name="Van Velzen R."/>
            <person name="Holmer R."/>
            <person name="Bu F."/>
            <person name="Rutten L."/>
            <person name="Van Zeijl A."/>
            <person name="Liu W."/>
            <person name="Santuari L."/>
            <person name="Cao Q."/>
            <person name="Sharma T."/>
            <person name="Shen D."/>
            <person name="Roswanjaya Y."/>
            <person name="Wardhani T."/>
            <person name="Kalhor M.S."/>
            <person name="Jansen J."/>
            <person name="Van den Hoogen J."/>
            <person name="Gungor B."/>
            <person name="Hartog M."/>
            <person name="Hontelez J."/>
            <person name="Verver J."/>
            <person name="Yang W.-C."/>
            <person name="Schijlen E."/>
            <person name="Repin R."/>
            <person name="Schilthuizen M."/>
            <person name="Schranz E."/>
            <person name="Heidstra R."/>
            <person name="Miyata K."/>
            <person name="Fedorova E."/>
            <person name="Kohlen W."/>
            <person name="Bisseling T."/>
            <person name="Smit S."/>
            <person name="Geurts R."/>
        </authorList>
    </citation>
    <scope>NUCLEOTIDE SEQUENCE [LARGE SCALE GENOMIC DNA]</scope>
    <source>
        <strain evidence="3">cv. WU1-14</strain>
    </source>
</reference>
<evidence type="ECO:0000313" key="2">
    <source>
        <dbReference type="EMBL" id="PON54546.1"/>
    </source>
</evidence>
<keyword evidence="1" id="KW-0472">Membrane</keyword>
<dbReference type="AlphaFoldDB" id="A0A2P5C0K3"/>
<evidence type="ECO:0000313" key="3">
    <source>
        <dbReference type="Proteomes" id="UP000237105"/>
    </source>
</evidence>
<proteinExistence type="predicted"/>
<accession>A0A2P5C0K3</accession>
<dbReference type="Proteomes" id="UP000237105">
    <property type="component" value="Unassembled WGS sequence"/>
</dbReference>
<keyword evidence="1" id="KW-1133">Transmembrane helix</keyword>
<feature type="transmembrane region" description="Helical" evidence="1">
    <location>
        <begin position="29"/>
        <end position="48"/>
    </location>
</feature>
<gene>
    <name evidence="2" type="ORF">PanWU01x14_194150</name>
</gene>
<keyword evidence="1" id="KW-0812">Transmembrane</keyword>
<evidence type="ECO:0000256" key="1">
    <source>
        <dbReference type="SAM" id="Phobius"/>
    </source>
</evidence>
<dbReference type="EMBL" id="JXTB01000193">
    <property type="protein sequence ID" value="PON54546.1"/>
    <property type="molecule type" value="Genomic_DNA"/>
</dbReference>
<keyword evidence="3" id="KW-1185">Reference proteome</keyword>
<name>A0A2P5C0K3_PARAD</name>